<dbReference type="RefSeq" id="WP_066436378.1">
    <property type="nucleotide sequence ID" value="NZ_LZRN01000033.1"/>
</dbReference>
<gene>
    <name evidence="1" type="ORF">LX77_03095</name>
</gene>
<dbReference type="STRING" id="49280.A9996_14170"/>
<proteinExistence type="predicted"/>
<dbReference type="AlphaFoldDB" id="A0A1A7QYN2"/>
<organism evidence="1 2">
    <name type="scientific">Gelidibacter algens</name>
    <dbReference type="NCBI Taxonomy" id="49280"/>
    <lineage>
        <taxon>Bacteria</taxon>
        <taxon>Pseudomonadati</taxon>
        <taxon>Bacteroidota</taxon>
        <taxon>Flavobacteriia</taxon>
        <taxon>Flavobacteriales</taxon>
        <taxon>Flavobacteriaceae</taxon>
        <taxon>Gelidibacter</taxon>
    </lineage>
</organism>
<comment type="caution">
    <text evidence="1">The sequence shown here is derived from an EMBL/GenBank/DDBJ whole genome shotgun (WGS) entry which is preliminary data.</text>
</comment>
<sequence>MKKIIILLIGAVAIYSCSTDLENLNQNIKDPAEVPGESLFTSAQKSLVDQIVEINVNLNNTQLWSQFLQEATYTDESNYDQVTRTIPQSHWDAMYKDVLKDLDESTKVIEATTYTTDALNALKPNKLLINEILTVYAYSNLVETFGDVPYTEALNIEDNLQPKYDDGLTIYKDLLSRLTTAINGLDTSVESYGKADNLYQGDVSQWKKFANSLKLRMANTLSDIEPALAQTAMTEALTSGVITSAADNATFTYYGADPNTNPVYASLVLSGRLDYVAGKTVIDIMNALDDPRRPLYFTQINGAYVGGVIGQESTYANFSHFSEKFESATLPGVLFSYSEVEFILAEAAARNFTVPGTAADHYNNGVTASILYWGGTAADATAYLAQPEVAYASAIALSTATMPWKEVIGTQKWLALFNRGMEAWTSIRLLDFPIMAEPVDAVSGYPNRYTYPIVEQTLNGTSYNAASDAIGGDTAENQLFWDIND</sequence>
<dbReference type="EMBL" id="QLLQ01000014">
    <property type="protein sequence ID" value="RAJ20836.1"/>
    <property type="molecule type" value="Genomic_DNA"/>
</dbReference>
<dbReference type="InterPro" id="IPR011990">
    <property type="entry name" value="TPR-like_helical_dom_sf"/>
</dbReference>
<dbReference type="Pfam" id="PF12771">
    <property type="entry name" value="SusD-like_2"/>
    <property type="match status" value="1"/>
</dbReference>
<dbReference type="OrthoDB" id="725917at2"/>
<dbReference type="PROSITE" id="PS51257">
    <property type="entry name" value="PROKAR_LIPOPROTEIN"/>
    <property type="match status" value="1"/>
</dbReference>
<name>A0A1A7QYN2_9FLAO</name>
<dbReference type="SUPFAM" id="SSF48452">
    <property type="entry name" value="TPR-like"/>
    <property type="match status" value="1"/>
</dbReference>
<evidence type="ECO:0000313" key="1">
    <source>
        <dbReference type="EMBL" id="RAJ20836.1"/>
    </source>
</evidence>
<dbReference type="InterPro" id="IPR041662">
    <property type="entry name" value="SusD-like_2"/>
</dbReference>
<keyword evidence="2" id="KW-1185">Reference proteome</keyword>
<protein>
    <submittedName>
        <fullName evidence="1">SusD-like starch-binding protein associating with outer membrane</fullName>
    </submittedName>
</protein>
<dbReference type="Gene3D" id="1.25.40.390">
    <property type="match status" value="1"/>
</dbReference>
<evidence type="ECO:0000313" key="2">
    <source>
        <dbReference type="Proteomes" id="UP000248987"/>
    </source>
</evidence>
<dbReference type="Proteomes" id="UP000248987">
    <property type="component" value="Unassembled WGS sequence"/>
</dbReference>
<accession>A0A1A7QYN2</accession>
<reference evidence="1 2" key="1">
    <citation type="submission" date="2018-06" db="EMBL/GenBank/DDBJ databases">
        <title>Genomic Encyclopedia of Archaeal and Bacterial Type Strains, Phase II (KMG-II): from individual species to whole genera.</title>
        <authorList>
            <person name="Goeker M."/>
        </authorList>
    </citation>
    <scope>NUCLEOTIDE SEQUENCE [LARGE SCALE GENOMIC DNA]</scope>
    <source>
        <strain evidence="1 2">DSM 12408</strain>
    </source>
</reference>